<organism evidence="3 4">
    <name type="scientific">Trema orientale</name>
    <name type="common">Charcoal tree</name>
    <name type="synonym">Celtis orientalis</name>
    <dbReference type="NCBI Taxonomy" id="63057"/>
    <lineage>
        <taxon>Eukaryota</taxon>
        <taxon>Viridiplantae</taxon>
        <taxon>Streptophyta</taxon>
        <taxon>Embryophyta</taxon>
        <taxon>Tracheophyta</taxon>
        <taxon>Spermatophyta</taxon>
        <taxon>Magnoliopsida</taxon>
        <taxon>eudicotyledons</taxon>
        <taxon>Gunneridae</taxon>
        <taxon>Pentapetalae</taxon>
        <taxon>rosids</taxon>
        <taxon>fabids</taxon>
        <taxon>Rosales</taxon>
        <taxon>Cannabaceae</taxon>
        <taxon>Trema</taxon>
    </lineage>
</organism>
<dbReference type="Proteomes" id="UP000237000">
    <property type="component" value="Unassembled WGS sequence"/>
</dbReference>
<feature type="region of interest" description="Disordered" evidence="2">
    <location>
        <begin position="357"/>
        <end position="380"/>
    </location>
</feature>
<reference evidence="4" key="1">
    <citation type="submission" date="2016-06" db="EMBL/GenBank/DDBJ databases">
        <title>Parallel loss of symbiosis genes in relatives of nitrogen-fixing non-legume Parasponia.</title>
        <authorList>
            <person name="Van Velzen R."/>
            <person name="Holmer R."/>
            <person name="Bu F."/>
            <person name="Rutten L."/>
            <person name="Van Zeijl A."/>
            <person name="Liu W."/>
            <person name="Santuari L."/>
            <person name="Cao Q."/>
            <person name="Sharma T."/>
            <person name="Shen D."/>
            <person name="Roswanjaya Y."/>
            <person name="Wardhani T."/>
            <person name="Kalhor M.S."/>
            <person name="Jansen J."/>
            <person name="Van den Hoogen J."/>
            <person name="Gungor B."/>
            <person name="Hartog M."/>
            <person name="Hontelez J."/>
            <person name="Verver J."/>
            <person name="Yang W.-C."/>
            <person name="Schijlen E."/>
            <person name="Repin R."/>
            <person name="Schilthuizen M."/>
            <person name="Schranz E."/>
            <person name="Heidstra R."/>
            <person name="Miyata K."/>
            <person name="Fedorova E."/>
            <person name="Kohlen W."/>
            <person name="Bisseling T."/>
            <person name="Smit S."/>
            <person name="Geurts R."/>
        </authorList>
    </citation>
    <scope>NUCLEOTIDE SEQUENCE [LARGE SCALE GENOMIC DNA]</scope>
    <source>
        <strain evidence="4">cv. RG33-2</strain>
    </source>
</reference>
<feature type="coiled-coil region" evidence="1">
    <location>
        <begin position="313"/>
        <end position="340"/>
    </location>
</feature>
<proteinExistence type="predicted"/>
<protein>
    <recommendedName>
        <fullName evidence="5">Ulp1 protease family, C-terminal catalytic domain containing protein</fullName>
    </recommendedName>
</protein>
<dbReference type="EMBL" id="JXTC01000106">
    <property type="protein sequence ID" value="PON88454.1"/>
    <property type="molecule type" value="Genomic_DNA"/>
</dbReference>
<evidence type="ECO:0000313" key="3">
    <source>
        <dbReference type="EMBL" id="PON88454.1"/>
    </source>
</evidence>
<accession>A0A2P5ESD2</accession>
<feature type="region of interest" description="Disordered" evidence="2">
    <location>
        <begin position="1"/>
        <end position="40"/>
    </location>
</feature>
<evidence type="ECO:0000256" key="2">
    <source>
        <dbReference type="SAM" id="MobiDB-lite"/>
    </source>
</evidence>
<evidence type="ECO:0000256" key="1">
    <source>
        <dbReference type="SAM" id="Coils"/>
    </source>
</evidence>
<dbReference type="OrthoDB" id="10531016at2759"/>
<name>A0A2P5ESD2_TREOI</name>
<sequence length="380" mass="43675">MLQLENSRGAQIESFDVIPYEQQDSSEQKESSSSDEEQISAQTIMRTIEHDCNDGSSNEESEDNAIVGEYGCETWESNITKTELAEIEHNYKLYLLYKEMGFDSFYVEEFAYFFMIKANVHASGFYYACRCLRKALISIHNICSSMDNWISKWFWYPSLKYRLSRIPGDRLWPMLEGKKLLCANFIGELSSSRKCFRQLCTSANLVRKQYLKLVAEKKKPAEYKYTVYGFSAALQYWAYEVVPTLGTVYATNLGVKFPKMLCWTSNKIPSASDVGEILNRKKEKDFHGRILTSIHGPKVTHGTDESVGDPDELDANEEYLKESEADIEELKVTQLEIKQQQGEMMKLLITLVKKKDKPEITESDKDIMPDSYRSAPSTTL</sequence>
<keyword evidence="4" id="KW-1185">Reference proteome</keyword>
<gene>
    <name evidence="3" type="ORF">TorRG33x02_158200</name>
</gene>
<comment type="caution">
    <text evidence="3">The sequence shown here is derived from an EMBL/GenBank/DDBJ whole genome shotgun (WGS) entry which is preliminary data.</text>
</comment>
<evidence type="ECO:0000313" key="4">
    <source>
        <dbReference type="Proteomes" id="UP000237000"/>
    </source>
</evidence>
<dbReference type="AlphaFoldDB" id="A0A2P5ESD2"/>
<evidence type="ECO:0008006" key="5">
    <source>
        <dbReference type="Google" id="ProtNLM"/>
    </source>
</evidence>
<feature type="compositionally biased region" description="Basic and acidic residues" evidence="2">
    <location>
        <begin position="357"/>
        <end position="368"/>
    </location>
</feature>
<keyword evidence="1" id="KW-0175">Coiled coil</keyword>
<dbReference type="InParanoid" id="A0A2P5ESD2"/>